<feature type="transmembrane region" description="Helical" evidence="1">
    <location>
        <begin position="312"/>
        <end position="333"/>
    </location>
</feature>
<dbReference type="PANTHER" id="PTHR23028:SF53">
    <property type="entry name" value="ACYL_TRANSF_3 DOMAIN-CONTAINING PROTEIN"/>
    <property type="match status" value="1"/>
</dbReference>
<keyword evidence="1" id="KW-1133">Transmembrane helix</keyword>
<keyword evidence="3" id="KW-0012">Acyltransferase</keyword>
<feature type="transmembrane region" description="Helical" evidence="1">
    <location>
        <begin position="201"/>
        <end position="220"/>
    </location>
</feature>
<dbReference type="InterPro" id="IPR050879">
    <property type="entry name" value="Acyltransferase_3"/>
</dbReference>
<organism evidence="3 4">
    <name type="scientific">Reichenbachiella ulvae</name>
    <dbReference type="NCBI Taxonomy" id="2980104"/>
    <lineage>
        <taxon>Bacteria</taxon>
        <taxon>Pseudomonadati</taxon>
        <taxon>Bacteroidota</taxon>
        <taxon>Cytophagia</taxon>
        <taxon>Cytophagales</taxon>
        <taxon>Reichenbachiellaceae</taxon>
        <taxon>Reichenbachiella</taxon>
    </lineage>
</organism>
<comment type="caution">
    <text evidence="3">The sequence shown here is derived from an EMBL/GenBank/DDBJ whole genome shotgun (WGS) entry which is preliminary data.</text>
</comment>
<protein>
    <submittedName>
        <fullName evidence="3">Acyltransferase</fullName>
    </submittedName>
</protein>
<evidence type="ECO:0000313" key="4">
    <source>
        <dbReference type="Proteomes" id="UP001300692"/>
    </source>
</evidence>
<keyword evidence="4" id="KW-1185">Reference proteome</keyword>
<feature type="transmembrane region" description="Helical" evidence="1">
    <location>
        <begin position="168"/>
        <end position="189"/>
    </location>
</feature>
<feature type="transmembrane region" description="Helical" evidence="1">
    <location>
        <begin position="12"/>
        <end position="32"/>
    </location>
</feature>
<accession>A0ABT3CP35</accession>
<gene>
    <name evidence="3" type="ORF">N7U62_00080</name>
</gene>
<feature type="transmembrane region" description="Helical" evidence="1">
    <location>
        <begin position="240"/>
        <end position="262"/>
    </location>
</feature>
<evidence type="ECO:0000313" key="3">
    <source>
        <dbReference type="EMBL" id="MCV9385033.1"/>
    </source>
</evidence>
<proteinExistence type="predicted"/>
<dbReference type="GO" id="GO:0016746">
    <property type="term" value="F:acyltransferase activity"/>
    <property type="evidence" value="ECO:0007669"/>
    <property type="project" value="UniProtKB-KW"/>
</dbReference>
<reference evidence="3 4" key="1">
    <citation type="submission" date="2022-10" db="EMBL/GenBank/DDBJ databases">
        <title>Comparative genomics and taxonomic characterization of three novel marine species of genus Reichenbachiella exhibiting antioxidant and polysaccharide degradation activities.</title>
        <authorList>
            <person name="Muhammad N."/>
            <person name="Lee Y.-J."/>
            <person name="Ko J."/>
            <person name="Kim S.-G."/>
        </authorList>
    </citation>
    <scope>NUCLEOTIDE SEQUENCE [LARGE SCALE GENOMIC DNA]</scope>
    <source>
        <strain evidence="3 4">ABR2-5</strain>
    </source>
</reference>
<feature type="transmembrane region" description="Helical" evidence="1">
    <location>
        <begin position="136"/>
        <end position="156"/>
    </location>
</feature>
<dbReference type="Proteomes" id="UP001300692">
    <property type="component" value="Unassembled WGS sequence"/>
</dbReference>
<dbReference type="Pfam" id="PF01757">
    <property type="entry name" value="Acyl_transf_3"/>
    <property type="match status" value="1"/>
</dbReference>
<dbReference type="EMBL" id="JAOYOD010000001">
    <property type="protein sequence ID" value="MCV9385033.1"/>
    <property type="molecule type" value="Genomic_DNA"/>
</dbReference>
<keyword evidence="1" id="KW-0472">Membrane</keyword>
<sequence length="348" mass="41188">MLFHFYYLLEVGWIGVQLFFVLSGFLITSILLEDKKEASLSFYLKRFYWRRSLRVFPLYYLYLFLVLGVFVIAGYPRDFLSTSPYLFTYTYNYFPLFNELHFDTLFTHFWSLSVEEQFYFIWPFIIFFFNRRILKFVIIGIVLLSPVLRLLAGIIMEGEFEASQIGEIIYRLTPMQLDGFAFGAAIPVFALDEREWKVKPLMIGCFLLFIVAGIVNMLLFGEVESVSWTSLGFPIGNMELYSHVWSYTLINLLSLLLILYAIKGNSSDWLIRLFNSRIMVEIGKVSYGLYVYHWVLFALYRKYIGKVIDNRALSFVVFLVICYLVSYFSYRFFESKFISLKNRKFTKS</sequence>
<keyword evidence="1" id="KW-0812">Transmembrane</keyword>
<keyword evidence="3" id="KW-0808">Transferase</keyword>
<feature type="transmembrane region" description="Helical" evidence="1">
    <location>
        <begin position="109"/>
        <end position="129"/>
    </location>
</feature>
<feature type="transmembrane region" description="Helical" evidence="1">
    <location>
        <begin position="53"/>
        <end position="75"/>
    </location>
</feature>
<name>A0ABT3CP35_9BACT</name>
<evidence type="ECO:0000256" key="1">
    <source>
        <dbReference type="SAM" id="Phobius"/>
    </source>
</evidence>
<feature type="domain" description="Acyltransferase 3" evidence="2">
    <location>
        <begin position="10"/>
        <end position="330"/>
    </location>
</feature>
<dbReference type="RefSeq" id="WP_264140397.1">
    <property type="nucleotide sequence ID" value="NZ_JAOYOD010000001.1"/>
</dbReference>
<dbReference type="PANTHER" id="PTHR23028">
    <property type="entry name" value="ACETYLTRANSFERASE"/>
    <property type="match status" value="1"/>
</dbReference>
<dbReference type="InterPro" id="IPR002656">
    <property type="entry name" value="Acyl_transf_3_dom"/>
</dbReference>
<evidence type="ECO:0000259" key="2">
    <source>
        <dbReference type="Pfam" id="PF01757"/>
    </source>
</evidence>
<feature type="transmembrane region" description="Helical" evidence="1">
    <location>
        <begin position="282"/>
        <end position="300"/>
    </location>
</feature>